<proteinExistence type="predicted"/>
<organism evidence="1 2">
    <name type="scientific">Streptomyces vastus</name>
    <dbReference type="NCBI Taxonomy" id="285451"/>
    <lineage>
        <taxon>Bacteria</taxon>
        <taxon>Bacillati</taxon>
        <taxon>Actinomycetota</taxon>
        <taxon>Actinomycetes</taxon>
        <taxon>Kitasatosporales</taxon>
        <taxon>Streptomycetaceae</taxon>
        <taxon>Streptomyces</taxon>
    </lineage>
</organism>
<reference evidence="2" key="1">
    <citation type="journal article" date="2019" name="Int. J. Syst. Evol. Microbiol.">
        <title>The Global Catalogue of Microorganisms (GCM) 10K type strain sequencing project: providing services to taxonomists for standard genome sequencing and annotation.</title>
        <authorList>
            <consortium name="The Broad Institute Genomics Platform"/>
            <consortium name="The Broad Institute Genome Sequencing Center for Infectious Disease"/>
            <person name="Wu L."/>
            <person name="Ma J."/>
        </authorList>
    </citation>
    <scope>NUCLEOTIDE SEQUENCE [LARGE SCALE GENOMIC DNA]</scope>
    <source>
        <strain evidence="2">JCM 4524</strain>
    </source>
</reference>
<keyword evidence="2" id="KW-1185">Reference proteome</keyword>
<protein>
    <submittedName>
        <fullName evidence="1">Uncharacterized protein</fullName>
    </submittedName>
</protein>
<accession>A0ABP6CP25</accession>
<dbReference type="EMBL" id="BAAASJ010000014">
    <property type="protein sequence ID" value="GAA2624330.1"/>
    <property type="molecule type" value="Genomic_DNA"/>
</dbReference>
<evidence type="ECO:0000313" key="2">
    <source>
        <dbReference type="Proteomes" id="UP001500151"/>
    </source>
</evidence>
<gene>
    <name evidence="1" type="ORF">GCM10010307_10410</name>
</gene>
<dbReference type="Proteomes" id="UP001500151">
    <property type="component" value="Unassembled WGS sequence"/>
</dbReference>
<sequence length="117" mass="12899">MLSYLAAALPIHTGAGARLLAVQCALRMDSQGRVRLPTGVLRSLRLGRDPLPWSELEQARWLRRTPTTPGPADRMVVAQIFDEMLFAPARPDRRSAADWALRMAKAAVRAPRTPLCG</sequence>
<evidence type="ECO:0000313" key="1">
    <source>
        <dbReference type="EMBL" id="GAA2624330.1"/>
    </source>
</evidence>
<comment type="caution">
    <text evidence="1">The sequence shown here is derived from an EMBL/GenBank/DDBJ whole genome shotgun (WGS) entry which is preliminary data.</text>
</comment>
<name>A0ABP6CP25_9ACTN</name>